<sequence length="264" mass="29192">MQKRVIETAVVGVTEILRSAHRYGGTNLKRFILLSSAGKVFNSFEDTARPGSPYTEEDWNPVTAQQALERRDGVLVYLASKVQAERAAWGFMETNCPAFDLTVMNLHLITGPTMHPISGMSSINATNYLVIAKLINGVYKDGRDDMCFPFCHFLCVDVRDVAKSLVDALTNPVAAGRRVLLVSGLMTPQLVVNIIRKHFPSLRERVPENNPAQALPYGVHPTGWDTRISQDILAKGAVDGQWSYISLEKSVVDAVQFMIDSNIV</sequence>
<evidence type="ECO:0000256" key="1">
    <source>
        <dbReference type="ARBA" id="ARBA00023002"/>
    </source>
</evidence>
<dbReference type="Proteomes" id="UP000326950">
    <property type="component" value="Unassembled WGS sequence"/>
</dbReference>
<dbReference type="PANTHER" id="PTHR10366">
    <property type="entry name" value="NAD DEPENDENT EPIMERASE/DEHYDRATASE"/>
    <property type="match status" value="1"/>
</dbReference>
<evidence type="ECO:0008006" key="5">
    <source>
        <dbReference type="Google" id="ProtNLM"/>
    </source>
</evidence>
<protein>
    <recommendedName>
        <fullName evidence="5">NAD-dependent epimerase/dehydratase domain-containing protein</fullName>
    </recommendedName>
</protein>
<dbReference type="InterPro" id="IPR036291">
    <property type="entry name" value="NAD(P)-bd_dom_sf"/>
</dbReference>
<reference evidence="3 4" key="1">
    <citation type="submission" date="2019-04" db="EMBL/GenBank/DDBJ databases">
        <title>Friends and foes A comparative genomics study of 23 Aspergillus species from section Flavi.</title>
        <authorList>
            <consortium name="DOE Joint Genome Institute"/>
            <person name="Kjaerbolling I."/>
            <person name="Vesth T."/>
            <person name="Frisvad J.C."/>
            <person name="Nybo J.L."/>
            <person name="Theobald S."/>
            <person name="Kildgaard S."/>
            <person name="Isbrandt T."/>
            <person name="Kuo A."/>
            <person name="Sato A."/>
            <person name="Lyhne E.K."/>
            <person name="Kogle M.E."/>
            <person name="Wiebenga A."/>
            <person name="Kun R.S."/>
            <person name="Lubbers R.J."/>
            <person name="Makela M.R."/>
            <person name="Barry K."/>
            <person name="Chovatia M."/>
            <person name="Clum A."/>
            <person name="Daum C."/>
            <person name="Haridas S."/>
            <person name="He G."/>
            <person name="LaButti K."/>
            <person name="Lipzen A."/>
            <person name="Mondo S."/>
            <person name="Riley R."/>
            <person name="Salamov A."/>
            <person name="Simmons B.A."/>
            <person name="Magnuson J.K."/>
            <person name="Henrissat B."/>
            <person name="Mortensen U.H."/>
            <person name="Larsen T.O."/>
            <person name="Devries R.P."/>
            <person name="Grigoriev I.V."/>
            <person name="Machida M."/>
            <person name="Baker S.E."/>
            <person name="Andersen M.R."/>
        </authorList>
    </citation>
    <scope>NUCLEOTIDE SEQUENCE [LARGE SCALE GENOMIC DNA]</scope>
    <source>
        <strain evidence="3 4">CBS 117626</strain>
    </source>
</reference>
<dbReference type="GO" id="GO:0016616">
    <property type="term" value="F:oxidoreductase activity, acting on the CH-OH group of donors, NAD or NADP as acceptor"/>
    <property type="evidence" value="ECO:0007669"/>
    <property type="project" value="TreeGrafter"/>
</dbReference>
<evidence type="ECO:0000256" key="2">
    <source>
        <dbReference type="ARBA" id="ARBA00023445"/>
    </source>
</evidence>
<evidence type="ECO:0000313" key="4">
    <source>
        <dbReference type="Proteomes" id="UP000326950"/>
    </source>
</evidence>
<keyword evidence="4" id="KW-1185">Reference proteome</keyword>
<dbReference type="PANTHER" id="PTHR10366:SF814">
    <property type="entry name" value="NAD-DEPENDENT EPIMERASE_DEHYDRATASE DOMAIN-CONTAINING PROTEIN"/>
    <property type="match status" value="1"/>
</dbReference>
<dbReference type="AlphaFoldDB" id="A0A5N6UXF4"/>
<dbReference type="OrthoDB" id="2735536at2759"/>
<dbReference type="EMBL" id="ML738618">
    <property type="protein sequence ID" value="KAE8163356.1"/>
    <property type="molecule type" value="Genomic_DNA"/>
</dbReference>
<dbReference type="Gene3D" id="3.40.50.720">
    <property type="entry name" value="NAD(P)-binding Rossmann-like Domain"/>
    <property type="match status" value="1"/>
</dbReference>
<dbReference type="SUPFAM" id="SSF51735">
    <property type="entry name" value="NAD(P)-binding Rossmann-fold domains"/>
    <property type="match status" value="1"/>
</dbReference>
<evidence type="ECO:0000313" key="3">
    <source>
        <dbReference type="EMBL" id="KAE8163356.1"/>
    </source>
</evidence>
<comment type="similarity">
    <text evidence="2">Belongs to the NAD(P)-dependent epimerase/dehydratase family. Dihydroflavonol-4-reductase subfamily.</text>
</comment>
<name>A0A5N6UXF4_ASPTM</name>
<gene>
    <name evidence="3" type="ORF">BDV40DRAFT_299486</name>
</gene>
<dbReference type="InterPro" id="IPR050425">
    <property type="entry name" value="NAD(P)_dehydrat-like"/>
</dbReference>
<proteinExistence type="inferred from homology"/>
<keyword evidence="1" id="KW-0560">Oxidoreductase</keyword>
<organism evidence="3 4">
    <name type="scientific">Aspergillus tamarii</name>
    <dbReference type="NCBI Taxonomy" id="41984"/>
    <lineage>
        <taxon>Eukaryota</taxon>
        <taxon>Fungi</taxon>
        <taxon>Dikarya</taxon>
        <taxon>Ascomycota</taxon>
        <taxon>Pezizomycotina</taxon>
        <taxon>Eurotiomycetes</taxon>
        <taxon>Eurotiomycetidae</taxon>
        <taxon>Eurotiales</taxon>
        <taxon>Aspergillaceae</taxon>
        <taxon>Aspergillus</taxon>
        <taxon>Aspergillus subgen. Circumdati</taxon>
    </lineage>
</organism>
<accession>A0A5N6UXF4</accession>